<proteinExistence type="predicted"/>
<dbReference type="GO" id="GO:0005730">
    <property type="term" value="C:nucleolus"/>
    <property type="evidence" value="ECO:0007669"/>
    <property type="project" value="TreeGrafter"/>
</dbReference>
<organism evidence="3 4">
    <name type="scientific">Oryzias sinensis</name>
    <name type="common">Chinese medaka</name>
    <dbReference type="NCBI Taxonomy" id="183150"/>
    <lineage>
        <taxon>Eukaryota</taxon>
        <taxon>Metazoa</taxon>
        <taxon>Chordata</taxon>
        <taxon>Craniata</taxon>
        <taxon>Vertebrata</taxon>
        <taxon>Euteleostomi</taxon>
        <taxon>Actinopterygii</taxon>
        <taxon>Neopterygii</taxon>
        <taxon>Teleostei</taxon>
        <taxon>Neoteleostei</taxon>
        <taxon>Acanthomorphata</taxon>
        <taxon>Ovalentaria</taxon>
        <taxon>Atherinomorphae</taxon>
        <taxon>Beloniformes</taxon>
        <taxon>Adrianichthyidae</taxon>
        <taxon>Oryziinae</taxon>
        <taxon>Oryzias</taxon>
    </lineage>
</organism>
<keyword evidence="1" id="KW-0812">Transmembrane</keyword>
<dbReference type="Ensembl" id="ENSOSIT00000028610.1">
    <property type="protein sequence ID" value="ENSOSIP00000027137.1"/>
    <property type="gene ID" value="ENSOSIG00000014256.1"/>
</dbReference>
<evidence type="ECO:0000313" key="3">
    <source>
        <dbReference type="Ensembl" id="ENSOSIP00000027137.1"/>
    </source>
</evidence>
<dbReference type="SUPFAM" id="SSF54768">
    <property type="entry name" value="dsRNA-binding domain-like"/>
    <property type="match status" value="1"/>
</dbReference>
<dbReference type="GeneTree" id="ENSGT00390000018397"/>
<keyword evidence="1" id="KW-0472">Membrane</keyword>
<dbReference type="Pfam" id="PF25517">
    <property type="entry name" value="DSRM_RDM1"/>
    <property type="match status" value="1"/>
</dbReference>
<dbReference type="PANTHER" id="PTHR31164">
    <property type="entry name" value="RAD52 MOTIF-CONTAINING PROTEIN 1"/>
    <property type="match status" value="1"/>
</dbReference>
<protein>
    <recommendedName>
        <fullName evidence="2">DM1 domain-containing protein</fullName>
    </recommendedName>
</protein>
<evidence type="ECO:0000259" key="2">
    <source>
        <dbReference type="Pfam" id="PF25517"/>
    </source>
</evidence>
<reference evidence="3" key="2">
    <citation type="submission" date="2025-09" db="UniProtKB">
        <authorList>
            <consortium name="Ensembl"/>
        </authorList>
    </citation>
    <scope>IDENTIFICATION</scope>
</reference>
<feature type="transmembrane region" description="Helical" evidence="1">
    <location>
        <begin position="30"/>
        <end position="56"/>
    </location>
</feature>
<feature type="transmembrane region" description="Helical" evidence="1">
    <location>
        <begin position="5"/>
        <end position="24"/>
    </location>
</feature>
<dbReference type="AlphaFoldDB" id="A0A8C7YG29"/>
<sequence length="223" mass="25055">MCIYLYTFFISYIFLQYVHISIPHETFTLLLYYVMLFCCQAALDAVFSSFGPLYLLRVTPNAQLQPPGFFAVIKFYLAAHAAKAQRCTDGRPLLNSPVKLSSKHTPHFLCGRSIPLSHTRCLELANHFLGFNGWTSEIITLKELTDEEEEEEGPDGGTRCRTLRFGCVLRLSFPQHGLTTQGSAKNPLRLVERGSTPSKHRAVREQALVQAFSTVVILLLGIT</sequence>
<accession>A0A8C7YG29</accession>
<dbReference type="InterPro" id="IPR057652">
    <property type="entry name" value="DSRM_RDM1"/>
</dbReference>
<evidence type="ECO:0000256" key="1">
    <source>
        <dbReference type="SAM" id="Phobius"/>
    </source>
</evidence>
<dbReference type="PANTHER" id="PTHR31164:SF1">
    <property type="entry name" value="RAD52 MOTIF-CONTAINING PROTEIN 1"/>
    <property type="match status" value="1"/>
</dbReference>
<feature type="domain" description="DM1" evidence="2">
    <location>
        <begin position="116"/>
        <end position="216"/>
    </location>
</feature>
<dbReference type="InterPro" id="IPR040224">
    <property type="entry name" value="RDM1"/>
</dbReference>
<dbReference type="InterPro" id="IPR035979">
    <property type="entry name" value="RBD_domain_sf"/>
</dbReference>
<keyword evidence="4" id="KW-1185">Reference proteome</keyword>
<dbReference type="Proteomes" id="UP000694383">
    <property type="component" value="Unplaced"/>
</dbReference>
<dbReference type="GO" id="GO:0003676">
    <property type="term" value="F:nucleic acid binding"/>
    <property type="evidence" value="ECO:0007669"/>
    <property type="project" value="InterPro"/>
</dbReference>
<reference evidence="3" key="1">
    <citation type="submission" date="2025-08" db="UniProtKB">
        <authorList>
            <consortium name="Ensembl"/>
        </authorList>
    </citation>
    <scope>IDENTIFICATION</scope>
</reference>
<evidence type="ECO:0000313" key="4">
    <source>
        <dbReference type="Proteomes" id="UP000694383"/>
    </source>
</evidence>
<keyword evidence="1" id="KW-1133">Transmembrane helix</keyword>
<dbReference type="SUPFAM" id="SSF54928">
    <property type="entry name" value="RNA-binding domain, RBD"/>
    <property type="match status" value="1"/>
</dbReference>
<name>A0A8C7YG29_9TELE</name>